<feature type="region of interest" description="Disordered" evidence="1">
    <location>
        <begin position="1"/>
        <end position="61"/>
    </location>
</feature>
<sequence>MTFSGDPRMSATVHMEITRISSTSTPPLDRYSSDHPARKRVDLRRPSSDIRSPSSVDQPADRLSRLLDLATTAGRPIHPTLGRPIGPPPIVAYIRLVARPVARVDSVILVIPLFFRGLSE</sequence>
<evidence type="ECO:0000313" key="3">
    <source>
        <dbReference type="Proteomes" id="UP000053611"/>
    </source>
</evidence>
<evidence type="ECO:0000313" key="2">
    <source>
        <dbReference type="EMBL" id="KLT43818.1"/>
    </source>
</evidence>
<evidence type="ECO:0000256" key="1">
    <source>
        <dbReference type="SAM" id="MobiDB-lite"/>
    </source>
</evidence>
<organism evidence="2 3">
    <name type="scientific">Cutaneotrichosporon oleaginosum</name>
    <dbReference type="NCBI Taxonomy" id="879819"/>
    <lineage>
        <taxon>Eukaryota</taxon>
        <taxon>Fungi</taxon>
        <taxon>Dikarya</taxon>
        <taxon>Basidiomycota</taxon>
        <taxon>Agaricomycotina</taxon>
        <taxon>Tremellomycetes</taxon>
        <taxon>Trichosporonales</taxon>
        <taxon>Trichosporonaceae</taxon>
        <taxon>Cutaneotrichosporon</taxon>
    </lineage>
</organism>
<dbReference type="Proteomes" id="UP000053611">
    <property type="component" value="Unassembled WGS sequence"/>
</dbReference>
<feature type="compositionally biased region" description="Basic and acidic residues" evidence="1">
    <location>
        <begin position="31"/>
        <end position="48"/>
    </location>
</feature>
<dbReference type="RefSeq" id="XP_018280309.1">
    <property type="nucleotide sequence ID" value="XM_018427142.1"/>
</dbReference>
<dbReference type="AlphaFoldDB" id="A0A0J0XRU5"/>
<proteinExistence type="predicted"/>
<dbReference type="GeneID" id="28987745"/>
<name>A0A0J0XRU5_9TREE</name>
<keyword evidence="3" id="KW-1185">Reference proteome</keyword>
<reference evidence="2 3" key="1">
    <citation type="submission" date="2015-03" db="EMBL/GenBank/DDBJ databases">
        <title>Genomics and transcriptomics of the oil-accumulating basidiomycete yeast T. oleaginosus allow insights into substrate utilization and the diverse evolutionary trajectories of mating systems in fungi.</title>
        <authorList>
            <consortium name="DOE Joint Genome Institute"/>
            <person name="Kourist R."/>
            <person name="Kracht O."/>
            <person name="Bracharz F."/>
            <person name="Lipzen A."/>
            <person name="Nolan M."/>
            <person name="Ohm R."/>
            <person name="Grigoriev I."/>
            <person name="Sun S."/>
            <person name="Heitman J."/>
            <person name="Bruck T."/>
            <person name="Nowrousian M."/>
        </authorList>
    </citation>
    <scope>NUCLEOTIDE SEQUENCE [LARGE SCALE GENOMIC DNA]</scope>
    <source>
        <strain evidence="2 3">IBC0246</strain>
    </source>
</reference>
<accession>A0A0J0XRU5</accession>
<gene>
    <name evidence="2" type="ORF">CC85DRAFT_39669</name>
</gene>
<protein>
    <submittedName>
        <fullName evidence="2">Uncharacterized protein</fullName>
    </submittedName>
</protein>
<dbReference type="EMBL" id="KQ087191">
    <property type="protein sequence ID" value="KLT43818.1"/>
    <property type="molecule type" value="Genomic_DNA"/>
</dbReference>